<protein>
    <submittedName>
        <fullName evidence="2">Uncharacterized protein</fullName>
    </submittedName>
</protein>
<reference evidence="2" key="1">
    <citation type="submission" date="2021-01" db="UniProtKB">
        <authorList>
            <consortium name="EnsemblPlants"/>
        </authorList>
    </citation>
    <scope>IDENTIFICATION</scope>
</reference>
<dbReference type="PANTHER" id="PTHR33671:SF3">
    <property type="entry name" value="F28N24.8 PROTEIN"/>
    <property type="match status" value="1"/>
</dbReference>
<feature type="region of interest" description="Disordered" evidence="1">
    <location>
        <begin position="449"/>
        <end position="474"/>
    </location>
</feature>
<feature type="region of interest" description="Disordered" evidence="1">
    <location>
        <begin position="213"/>
        <end position="267"/>
    </location>
</feature>
<name>A0A7N0UI83_KALFE</name>
<feature type="compositionally biased region" description="Basic and acidic residues" evidence="1">
    <location>
        <begin position="449"/>
        <end position="465"/>
    </location>
</feature>
<dbReference type="Gramene" id="Kaladp0067s0080.1.v1.1">
    <property type="protein sequence ID" value="Kaladp0067s0080.1.v1.1"/>
    <property type="gene ID" value="Kaladp0067s0080.v1.1"/>
</dbReference>
<feature type="region of interest" description="Disordered" evidence="1">
    <location>
        <begin position="369"/>
        <end position="430"/>
    </location>
</feature>
<feature type="region of interest" description="Disordered" evidence="1">
    <location>
        <begin position="487"/>
        <end position="555"/>
    </location>
</feature>
<feature type="compositionally biased region" description="Low complexity" evidence="1">
    <location>
        <begin position="576"/>
        <end position="587"/>
    </location>
</feature>
<dbReference type="InterPro" id="IPR007789">
    <property type="entry name" value="DUF688"/>
</dbReference>
<dbReference type="EnsemblPlants" id="Kaladp0067s0080.1.v1.1">
    <property type="protein sequence ID" value="Kaladp0067s0080.1.v1.1"/>
    <property type="gene ID" value="Kaladp0067s0080.v1.1"/>
</dbReference>
<dbReference type="OMA" id="VHNDHAR"/>
<dbReference type="Proteomes" id="UP000594263">
    <property type="component" value="Unplaced"/>
</dbReference>
<feature type="compositionally biased region" description="Basic and acidic residues" evidence="1">
    <location>
        <begin position="510"/>
        <end position="520"/>
    </location>
</feature>
<evidence type="ECO:0000256" key="1">
    <source>
        <dbReference type="SAM" id="MobiDB-lite"/>
    </source>
</evidence>
<dbReference type="Gramene" id="Kaladp0067s0080.2.v1.1">
    <property type="protein sequence ID" value="Kaladp0067s0080.2.v1.1"/>
    <property type="gene ID" value="Kaladp0067s0080.v1.1"/>
</dbReference>
<feature type="region of interest" description="Disordered" evidence="1">
    <location>
        <begin position="26"/>
        <end position="56"/>
    </location>
</feature>
<feature type="region of interest" description="Disordered" evidence="1">
    <location>
        <begin position="572"/>
        <end position="609"/>
    </location>
</feature>
<evidence type="ECO:0000313" key="2">
    <source>
        <dbReference type="EnsemblPlants" id="Kaladp0067s0080.1.v1.1"/>
    </source>
</evidence>
<feature type="compositionally biased region" description="Basic and acidic residues" evidence="1">
    <location>
        <begin position="134"/>
        <end position="146"/>
    </location>
</feature>
<dbReference type="AlphaFoldDB" id="A0A7N0UI83"/>
<dbReference type="PANTHER" id="PTHR33671">
    <property type="entry name" value="N-METHYLTRANSFERASE, PUTATIVE (DUF688)-RELATED"/>
    <property type="match status" value="1"/>
</dbReference>
<feature type="compositionally biased region" description="Basic and acidic residues" evidence="1">
    <location>
        <begin position="410"/>
        <end position="419"/>
    </location>
</feature>
<dbReference type="Pfam" id="PF05097">
    <property type="entry name" value="DUF688"/>
    <property type="match status" value="1"/>
</dbReference>
<feature type="compositionally biased region" description="Basic and acidic residues" evidence="1">
    <location>
        <begin position="527"/>
        <end position="540"/>
    </location>
</feature>
<proteinExistence type="predicted"/>
<sequence length="625" mass="69168">MEKRQLDLNKPLLSVRRIPKLGYRSAMSGEIVQRPPPAERRLPPPPSHYSENHTEQVTKPAAVPFVWEHVPGRSKSGPLYLAQDEPQAAVAAVSPRFPPGRALAQGQKEFDEMYVRKAQTRAPSPIIRASTMFERSDEKEGGLRSDENDEFADALDTLLPEETSMNCSVSGLSGEEGPKSAADQQTHDFLMSRFLPAAKAMALESPQYAVKKLPAPAPVEEPKQPKRLSNAERTPRPQLKQYASTIAPHSETESESDDESHNAPGGVSVRACGFLPRFCLKNSLAIINHVTTDVRGRSPSPSPRVPRGEGRKVPKSPSSRPRTPAPSPIPDKQAWEASHRRILERKAEQQKLAEASIDKQIDEYLKSNAAREASRVSPHRNSVRGNISPYRNQRPPSPFREGAGFLGIPKDAEKPKARDSVSSSGDFHDALPPAEKTVYIDFVNHVKKSDSGSERDFTEAIDSARKKTIGPESIPHVMRRLKELSLSKRDSVDSFASGRPSLSGISRHKAATDPRLDRKPVSFVKVTAEDLKKESTKDDSEPNPALVASPLPPPLPKLPSESWLWRTLPSIPSKNPFSGLKRSSSSKPPSPTPKWETIVKSSKLHNDHKRYSEELSADVLRHYRK</sequence>
<feature type="compositionally biased region" description="Basic and acidic residues" evidence="1">
    <location>
        <begin position="220"/>
        <end position="235"/>
    </location>
</feature>
<feature type="region of interest" description="Disordered" evidence="1">
    <location>
        <begin position="289"/>
        <end position="338"/>
    </location>
</feature>
<dbReference type="EnsemblPlants" id="Kaladp0067s0080.2.v1.1">
    <property type="protein sequence ID" value="Kaladp0067s0080.2.v1.1"/>
    <property type="gene ID" value="Kaladp0067s0080.v1.1"/>
</dbReference>
<organism evidence="2 3">
    <name type="scientific">Kalanchoe fedtschenkoi</name>
    <name type="common">Lavender scallops</name>
    <name type="synonym">South American air plant</name>
    <dbReference type="NCBI Taxonomy" id="63787"/>
    <lineage>
        <taxon>Eukaryota</taxon>
        <taxon>Viridiplantae</taxon>
        <taxon>Streptophyta</taxon>
        <taxon>Embryophyta</taxon>
        <taxon>Tracheophyta</taxon>
        <taxon>Spermatophyta</taxon>
        <taxon>Magnoliopsida</taxon>
        <taxon>eudicotyledons</taxon>
        <taxon>Gunneridae</taxon>
        <taxon>Pentapetalae</taxon>
        <taxon>Saxifragales</taxon>
        <taxon>Crassulaceae</taxon>
        <taxon>Kalanchoe</taxon>
    </lineage>
</organism>
<accession>A0A7N0UI83</accession>
<keyword evidence="3" id="KW-1185">Reference proteome</keyword>
<evidence type="ECO:0000313" key="3">
    <source>
        <dbReference type="Proteomes" id="UP000594263"/>
    </source>
</evidence>
<feature type="region of interest" description="Disordered" evidence="1">
    <location>
        <begin position="125"/>
        <end position="185"/>
    </location>
</feature>